<gene>
    <name evidence="1" type="ORF">HHL23_09535</name>
</gene>
<evidence type="ECO:0000313" key="1">
    <source>
        <dbReference type="EMBL" id="NML70042.1"/>
    </source>
</evidence>
<evidence type="ECO:0000313" key="2">
    <source>
        <dbReference type="Proteomes" id="UP000544054"/>
    </source>
</evidence>
<protein>
    <submittedName>
        <fullName evidence="1">Uncharacterized protein</fullName>
    </submittedName>
</protein>
<dbReference type="Proteomes" id="UP000544054">
    <property type="component" value="Unassembled WGS sequence"/>
</dbReference>
<proteinExistence type="predicted"/>
<dbReference type="RefSeq" id="WP_169234581.1">
    <property type="nucleotide sequence ID" value="NZ_JABBGI010000010.1"/>
</dbReference>
<sequence length="65" mass="7577">MIWEGTIDDKPMYIRYRWGFLSLNINDAAVRHERIGDNLDGVLPVQDAIESLKSLGYEVINEIRR</sequence>
<comment type="caution">
    <text evidence="1">The sequence shown here is derived from an EMBL/GenBank/DDBJ whole genome shotgun (WGS) entry which is preliminary data.</text>
</comment>
<dbReference type="AlphaFoldDB" id="A0A7Y0AMF7"/>
<dbReference type="EMBL" id="JABBGI010000010">
    <property type="protein sequence ID" value="NML70042.1"/>
    <property type="molecule type" value="Genomic_DNA"/>
</dbReference>
<accession>A0A7Y0AMF7</accession>
<keyword evidence="2" id="KW-1185">Reference proteome</keyword>
<name>A0A7Y0AMF7_9FLAO</name>
<reference evidence="1 2" key="1">
    <citation type="submission" date="2020-04" db="EMBL/GenBank/DDBJ databases">
        <title>Chryseobacterium sp. RP-3-3 sp. nov., isolated from Jeju soil.</title>
        <authorList>
            <person name="Dahal R.H."/>
        </authorList>
    </citation>
    <scope>NUCLEOTIDE SEQUENCE [LARGE SCALE GENOMIC DNA]</scope>
    <source>
        <strain evidence="1 2">RP-3-3</strain>
    </source>
</reference>
<organism evidence="1 2">
    <name type="scientific">Chryseobacterium antibioticum</name>
    <dbReference type="NCBI Taxonomy" id="2728847"/>
    <lineage>
        <taxon>Bacteria</taxon>
        <taxon>Pseudomonadati</taxon>
        <taxon>Bacteroidota</taxon>
        <taxon>Flavobacteriia</taxon>
        <taxon>Flavobacteriales</taxon>
        <taxon>Weeksellaceae</taxon>
        <taxon>Chryseobacterium group</taxon>
        <taxon>Chryseobacterium</taxon>
    </lineage>
</organism>